<dbReference type="EMBL" id="AHKC01009379">
    <property type="protein sequence ID" value="EKF33184.1"/>
    <property type="molecule type" value="Genomic_DNA"/>
</dbReference>
<dbReference type="PANTHER" id="PTHR46298:SF1">
    <property type="entry name" value="ANDROGLOBIN"/>
    <property type="match status" value="1"/>
</dbReference>
<dbReference type="InterPro" id="IPR038765">
    <property type="entry name" value="Papain-like_cys_pep_sf"/>
</dbReference>
<dbReference type="InterPro" id="IPR054096">
    <property type="entry name" value="FAP42-like_B2"/>
</dbReference>
<dbReference type="Proteomes" id="UP000007350">
    <property type="component" value="Unassembled WGS sequence"/>
</dbReference>
<dbReference type="InterPro" id="IPR053033">
    <property type="entry name" value="Androglobin-like"/>
</dbReference>
<proteinExistence type="predicted"/>
<dbReference type="OrthoDB" id="9374162at2759"/>
<sequence length="1454" mass="162078">MASKGKKEPQVVGVLMPSSISGLPLWDDAQIHQEHWGGSLGLPTRHTGAVVEFRNIEGKIVVAHDEAQRDAFKEALAYVLATTTTDIVVDWKRPVDIFAPFRPMVHRNITPFLFPYDTERTLFDGKAAEEAARLSATPTGKRGDAKNAVPPTPLHVQFPEIVHLLEPQDVEGATREWEGLPDERVVARYRELQPLMQAYDPKLELGCAATPLEACESRYTTVQRHRLQEVDAISKLVEPPPFLMDAFNSAVTFIEHVQSYVKRGEYLWELVHPHASGTCHPVYNPHGKYAVRLFIDGAFRRVTIDDYLPVDALGRPFFSLTSQKEIWPALLAKAIFVALGPNCHLLFTDPETIITCLWGEWVPQRVDPRSQPTAACAFLMAYRKELVRGDGNTTHFSVSHTEETVMTMTAGEGTPGRQRKSSVVEEVSPNKDAPIIVSSPNSRSFSPAVEDVSDGLTTFPVCAITPMEDGKRNLLVIHEILFFRDTLAIHVSTTSPLRNFESKILTELSDDEIVQDLLHFQTLTEHKRKIPEAVSSNQFTLWVTFEELAARMEIVVWRYLGEKTPFHFSSRLVGVEEGPPVTATGKKKSATPAGVKPLSCGGRRNIVRWMHLKSERPEELAFVSLAAFALPDNSSKPSRNYQRSISSGSLVASAQSPGRSNGSRTPRDVVRGVSLDLYAWERGGTLSRVGFFPYDNGKLQCMVHSLPPGSHVLRLTAVELEPQHVLSILSTSEFFIGDEKDAIHSANIFRMTDAGSHMGVERAGEEVMWLKRCISVKEPTVISFVVSTLDPGEDVAAHRDIPVALIKEVKGTKTRAVNTKGAQKESAEENQVRVGDASIIPHCHLLLMNFDNGAVRTGVAGRLICQRLEPNQHGYLLMVYVLIDSLSAASSMEGGMGMPLENQAKSREGSNFYLLDERVNTATREKALPLYGKGNWKLTITADRGLELYKSISQNVFSFADKGKLKRGSHSLLFAYTCAVVEKTSFTLILDLDSHDPIPFHIKVARNGVDAPPVFVSETCTTHLFLPHVTLELGEKSRSTSYVIEAWLDEEKVQQWEERCRAAQETKFRTLREDAERKAMERRKNHLDDYYADPRAFQERLEQLNAAQMEPVTAPSLREPLLSTSKKGRLYSDKRKHPVGGAMPEKEKVASGPASPTLSSNPVIFFLDTTDSELTVSFSLRLQFSSKVDIKNGAPPKDPLATLRAGWVPPIDHVMVDQSPGYTQRGGGTKGKQREAQFSAEELLKADQGRLSRQRFLENPRHILLPYLMASDEASLPSKESTRTGLSKDQILSPVNLSRVVLDVLEEPNHLHAPILNESEYSIQVFPLRAVEIMPPREFTPPFSPSGVMQQRAKSPGDKVLPRVAALLQSNFLPNAAADEDADVNELRAPIQELYKGLTERLKKQQDKRAQWRECTKEVLREFWGAQKPGASLVSLLGSKDEDLVKRRKSRQKQ</sequence>
<evidence type="ECO:0000259" key="3">
    <source>
        <dbReference type="PROSITE" id="PS50203"/>
    </source>
</evidence>
<name>K2N5B8_TRYCR</name>
<keyword evidence="5" id="KW-1185">Reference proteome</keyword>
<evidence type="ECO:0000256" key="2">
    <source>
        <dbReference type="SAM" id="MobiDB-lite"/>
    </source>
</evidence>
<dbReference type="PANTHER" id="PTHR46298">
    <property type="entry name" value="ANDROGLOBIN"/>
    <property type="match status" value="1"/>
</dbReference>
<feature type="region of interest" description="Disordered" evidence="2">
    <location>
        <begin position="1109"/>
        <end position="1155"/>
    </location>
</feature>
<dbReference type="Pfam" id="PF22071">
    <property type="entry name" value="FAP42_B2"/>
    <property type="match status" value="1"/>
</dbReference>
<evidence type="ECO:0000313" key="4">
    <source>
        <dbReference type="EMBL" id="EKF33184.1"/>
    </source>
</evidence>
<dbReference type="SUPFAM" id="SSF54001">
    <property type="entry name" value="Cysteine proteinases"/>
    <property type="match status" value="1"/>
</dbReference>
<dbReference type="PROSITE" id="PS50203">
    <property type="entry name" value="CALPAIN_CAT"/>
    <property type="match status" value="1"/>
</dbReference>
<feature type="compositionally biased region" description="Polar residues" evidence="2">
    <location>
        <begin position="633"/>
        <end position="664"/>
    </location>
</feature>
<reference evidence="4 5" key="1">
    <citation type="journal article" date="2012" name="BMC Genomics">
        <title>Comparative genomic analysis of human infective Trypanosoma cruzi lineages with the bat-restricted subspecies T. cruzi marinkellei.</title>
        <authorList>
            <person name="Franzen O."/>
            <person name="Talavera-Lopez C."/>
            <person name="Ochaya S."/>
            <person name="Butler C.E."/>
            <person name="Messenger L.A."/>
            <person name="Lewis M.D."/>
            <person name="Llewellyn M.S."/>
            <person name="Marinkelle C.J."/>
            <person name="Tyler K.M."/>
            <person name="Miles M.A."/>
            <person name="Andersson B."/>
        </authorList>
    </citation>
    <scope>NUCLEOTIDE SEQUENCE [LARGE SCALE GENOMIC DNA]</scope>
    <source>
        <strain evidence="4 5">B7</strain>
    </source>
</reference>
<dbReference type="InterPro" id="IPR001300">
    <property type="entry name" value="Peptidase_C2_calpain_cat"/>
</dbReference>
<comment type="caution">
    <text evidence="4">The sequence shown here is derived from an EMBL/GenBank/DDBJ whole genome shotgun (WGS) entry which is preliminary data.</text>
</comment>
<organism evidence="4 5">
    <name type="scientific">Trypanosoma cruzi marinkellei</name>
    <dbReference type="NCBI Taxonomy" id="85056"/>
    <lineage>
        <taxon>Eukaryota</taxon>
        <taxon>Discoba</taxon>
        <taxon>Euglenozoa</taxon>
        <taxon>Kinetoplastea</taxon>
        <taxon>Metakinetoplastina</taxon>
        <taxon>Trypanosomatida</taxon>
        <taxon>Trypanosomatidae</taxon>
        <taxon>Trypanosoma</taxon>
        <taxon>Schizotrypanum</taxon>
    </lineage>
</organism>
<dbReference type="GO" id="GO:0004198">
    <property type="term" value="F:calcium-dependent cysteine-type endopeptidase activity"/>
    <property type="evidence" value="ECO:0007669"/>
    <property type="project" value="InterPro"/>
</dbReference>
<comment type="caution">
    <text evidence="1">Lacks conserved residue(s) required for the propagation of feature annotation.</text>
</comment>
<feature type="domain" description="Calpain catalytic" evidence="3">
    <location>
        <begin position="287"/>
        <end position="335"/>
    </location>
</feature>
<accession>K2N5B8</accession>
<gene>
    <name evidence="4" type="ORF">MOQ_002952</name>
</gene>
<feature type="region of interest" description="Disordered" evidence="2">
    <location>
        <begin position="633"/>
        <end position="667"/>
    </location>
</feature>
<evidence type="ECO:0000313" key="5">
    <source>
        <dbReference type="Proteomes" id="UP000007350"/>
    </source>
</evidence>
<dbReference type="GO" id="GO:0006508">
    <property type="term" value="P:proteolysis"/>
    <property type="evidence" value="ECO:0007669"/>
    <property type="project" value="InterPro"/>
</dbReference>
<feature type="compositionally biased region" description="Basic residues" evidence="2">
    <location>
        <begin position="1126"/>
        <end position="1138"/>
    </location>
</feature>
<evidence type="ECO:0000256" key="1">
    <source>
        <dbReference type="PROSITE-ProRule" id="PRU00239"/>
    </source>
</evidence>
<dbReference type="Pfam" id="PF00648">
    <property type="entry name" value="Peptidase_C2"/>
    <property type="match status" value="1"/>
</dbReference>
<protein>
    <recommendedName>
        <fullName evidence="3">Calpain catalytic domain-containing protein</fullName>
    </recommendedName>
</protein>